<evidence type="ECO:0000313" key="3">
    <source>
        <dbReference type="EMBL" id="LAB42516.1"/>
    </source>
</evidence>
<feature type="region of interest" description="Disordered" evidence="1">
    <location>
        <begin position="80"/>
        <end position="143"/>
    </location>
</feature>
<protein>
    <submittedName>
        <fullName evidence="3">Uncharacterized protein</fullName>
    </submittedName>
</protein>
<evidence type="ECO:0000256" key="1">
    <source>
        <dbReference type="SAM" id="MobiDB-lite"/>
    </source>
</evidence>
<dbReference type="AlphaFoldDB" id="A0A2D4NBZ5"/>
<evidence type="ECO:0000256" key="2">
    <source>
        <dbReference type="SAM" id="Phobius"/>
    </source>
</evidence>
<keyword evidence="2" id="KW-1133">Transmembrane helix</keyword>
<dbReference type="EMBL" id="IACM01154207">
    <property type="protein sequence ID" value="LAB42516.1"/>
    <property type="molecule type" value="Transcribed_RNA"/>
</dbReference>
<proteinExistence type="predicted"/>
<organism evidence="3">
    <name type="scientific">Micrurus spixii</name>
    <name type="common">Amazon coral snake</name>
    <dbReference type="NCBI Taxonomy" id="129469"/>
    <lineage>
        <taxon>Eukaryota</taxon>
        <taxon>Metazoa</taxon>
        <taxon>Chordata</taxon>
        <taxon>Craniata</taxon>
        <taxon>Vertebrata</taxon>
        <taxon>Euteleostomi</taxon>
        <taxon>Lepidosauria</taxon>
        <taxon>Squamata</taxon>
        <taxon>Bifurcata</taxon>
        <taxon>Unidentata</taxon>
        <taxon>Episquamata</taxon>
        <taxon>Toxicofera</taxon>
        <taxon>Serpentes</taxon>
        <taxon>Colubroidea</taxon>
        <taxon>Elapidae</taxon>
        <taxon>Elapinae</taxon>
        <taxon>Micrurus</taxon>
    </lineage>
</organism>
<reference evidence="3" key="2">
    <citation type="submission" date="2017-11" db="EMBL/GenBank/DDBJ databases">
        <title>Coralsnake Venomics: Analyses of Venom Gland Transcriptomes and Proteomes of Six Brazilian Taxa.</title>
        <authorList>
            <person name="Aird S.D."/>
            <person name="Jorge da Silva N."/>
            <person name="Qiu L."/>
            <person name="Villar-Briones A."/>
            <person name="Aparecida-Saddi V."/>
            <person name="Campos-Telles M.P."/>
            <person name="Grau M."/>
            <person name="Mikheyev A.S."/>
        </authorList>
    </citation>
    <scope>NUCLEOTIDE SEQUENCE</scope>
    <source>
        <tissue evidence="3">Venom_gland</tissue>
    </source>
</reference>
<name>A0A2D4NBZ5_9SAUR</name>
<accession>A0A2D4NBZ5</accession>
<keyword evidence="2" id="KW-0812">Transmembrane</keyword>
<keyword evidence="2" id="KW-0472">Membrane</keyword>
<reference evidence="3" key="1">
    <citation type="submission" date="2017-07" db="EMBL/GenBank/DDBJ databases">
        <authorList>
            <person name="Mikheyev A."/>
            <person name="Grau M."/>
        </authorList>
    </citation>
    <scope>NUCLEOTIDE SEQUENCE</scope>
    <source>
        <tissue evidence="3">Venom_gland</tissue>
    </source>
</reference>
<sequence>MYFRAKMIQTNCIGLFHLKIVHVICIYKCFLLYFRLKQKKFQGLDDLPPEMKKQLAYQTRQNEGVTSTLWKFEDVLTSVRKKEDSSSPIAKKRKLEDQTADDAFDYSPESRMHSSPSQQPDKRAPVGDINMKQHPKPSQCRLS</sequence>
<feature type="transmembrane region" description="Helical" evidence="2">
    <location>
        <begin position="12"/>
        <end position="34"/>
    </location>
</feature>